<evidence type="ECO:0000313" key="2">
    <source>
        <dbReference type="WBParaSite" id="L893_g11243.t1"/>
    </source>
</evidence>
<organism evidence="1 2">
    <name type="scientific">Steinernema glaseri</name>
    <dbReference type="NCBI Taxonomy" id="37863"/>
    <lineage>
        <taxon>Eukaryota</taxon>
        <taxon>Metazoa</taxon>
        <taxon>Ecdysozoa</taxon>
        <taxon>Nematoda</taxon>
        <taxon>Chromadorea</taxon>
        <taxon>Rhabditida</taxon>
        <taxon>Tylenchina</taxon>
        <taxon>Panagrolaimomorpha</taxon>
        <taxon>Strongyloidoidea</taxon>
        <taxon>Steinernematidae</taxon>
        <taxon>Steinernema</taxon>
    </lineage>
</organism>
<accession>A0A1I7XZN1</accession>
<dbReference type="WBParaSite" id="L893_g11243.t1">
    <property type="protein sequence ID" value="L893_g11243.t1"/>
    <property type="gene ID" value="L893_g11243"/>
</dbReference>
<evidence type="ECO:0000313" key="1">
    <source>
        <dbReference type="Proteomes" id="UP000095287"/>
    </source>
</evidence>
<dbReference type="AlphaFoldDB" id="A0A1I7XZN1"/>
<name>A0A1I7XZN1_9BILA</name>
<protein>
    <submittedName>
        <fullName evidence="2">Uncharacterized protein</fullName>
    </submittedName>
</protein>
<dbReference type="Proteomes" id="UP000095287">
    <property type="component" value="Unplaced"/>
</dbReference>
<keyword evidence="1" id="KW-1185">Reference proteome</keyword>
<proteinExistence type="predicted"/>
<sequence>MPRVYRRDGGVFFGLEAIFFDSSSDHITTNHGSQPYISNSTSAFLPNARTGSNRASHADLHINRTVNTCNLCLPKQ</sequence>
<reference evidence="2" key="1">
    <citation type="submission" date="2016-11" db="UniProtKB">
        <authorList>
            <consortium name="WormBaseParasite"/>
        </authorList>
    </citation>
    <scope>IDENTIFICATION</scope>
</reference>